<proteinExistence type="inferred from homology"/>
<dbReference type="SMART" id="SM00129">
    <property type="entry name" value="KISc"/>
    <property type="match status" value="1"/>
</dbReference>
<keyword evidence="4 5" id="KW-0505">Motor protein</keyword>
<evidence type="ECO:0000256" key="1">
    <source>
        <dbReference type="ARBA" id="ARBA00022701"/>
    </source>
</evidence>
<dbReference type="Proteomes" id="UP001271007">
    <property type="component" value="Unassembled WGS sequence"/>
</dbReference>
<dbReference type="PROSITE" id="PS50067">
    <property type="entry name" value="KINESIN_MOTOR_2"/>
    <property type="match status" value="1"/>
</dbReference>
<dbReference type="AlphaFoldDB" id="A0AAJ0DJ10"/>
<name>A0AAJ0DJ10_9PEZI</name>
<dbReference type="GO" id="GO:0005871">
    <property type="term" value="C:kinesin complex"/>
    <property type="evidence" value="ECO:0007669"/>
    <property type="project" value="TreeGrafter"/>
</dbReference>
<keyword evidence="10" id="KW-1185">Reference proteome</keyword>
<reference evidence="9" key="1">
    <citation type="submission" date="2023-04" db="EMBL/GenBank/DDBJ databases">
        <title>Black Yeasts Isolated from many extreme environments.</title>
        <authorList>
            <person name="Coleine C."/>
            <person name="Stajich J.E."/>
            <person name="Selbmann L."/>
        </authorList>
    </citation>
    <scope>NUCLEOTIDE SEQUENCE</scope>
    <source>
        <strain evidence="9">CCFEE 5312</strain>
    </source>
</reference>
<evidence type="ECO:0000256" key="6">
    <source>
        <dbReference type="RuleBase" id="RU000394"/>
    </source>
</evidence>
<evidence type="ECO:0000256" key="4">
    <source>
        <dbReference type="ARBA" id="ARBA00023175"/>
    </source>
</evidence>
<comment type="caution">
    <text evidence="9">The sequence shown here is derived from an EMBL/GenBank/DDBJ whole genome shotgun (WGS) entry which is preliminary data.</text>
</comment>
<comment type="similarity">
    <text evidence="5 6">Belongs to the TRAFAC class myosin-kinesin ATPase superfamily. Kinesin family.</text>
</comment>
<dbReference type="PANTHER" id="PTHR24115:SF1008">
    <property type="entry name" value="KINESIN-LIKE PROTEIN SUBITO"/>
    <property type="match status" value="1"/>
</dbReference>
<dbReference type="GO" id="GO:0016887">
    <property type="term" value="F:ATP hydrolysis activity"/>
    <property type="evidence" value="ECO:0007669"/>
    <property type="project" value="TreeGrafter"/>
</dbReference>
<dbReference type="GO" id="GO:0005874">
    <property type="term" value="C:microtubule"/>
    <property type="evidence" value="ECO:0007669"/>
    <property type="project" value="UniProtKB-KW"/>
</dbReference>
<accession>A0AAJ0DJ10</accession>
<dbReference type="GO" id="GO:0008017">
    <property type="term" value="F:microtubule binding"/>
    <property type="evidence" value="ECO:0007669"/>
    <property type="project" value="InterPro"/>
</dbReference>
<keyword evidence="3 5" id="KW-0067">ATP-binding</keyword>
<protein>
    <recommendedName>
        <fullName evidence="6">Kinesin-like protein</fullName>
    </recommendedName>
</protein>
<gene>
    <name evidence="9" type="ORF">LTR09_007920</name>
</gene>
<sequence>MDVKPPSSALFDVYLRLRPSNSIDRDRFLDVEHLDPAYAPTHITIRPPANDNRKRAIEKFAFTRVFEEHAGQRELFEQCGAVNLLEGVLGAKGREGRDGLLATLGVTGSGKSHTILGSRSHRGVLQLTLDLLFQHTGPRLVDIDTSLTAFQSLCAADVAESQLLPAAAFLDSLYADNGAPSRGATPAPRGATPARGATPGLVCKSPTPNLCIPGAFPTSVEPSSKGEEKGRSGAVFDRLYPSLAKYQSRLSRIPLCPPKHNTLQPRNSYAMLTSHQDTSFLSAPISRRNAPRMSNLPTYPPIDDILVNVDNTAEYALVVSMYEVHNDRIFDLLSSPSSFPGRTQQQKPRRALLFKSTEQSPDRKVVAGLRKVVCSDLEEALLVLETGLQERRTAGTGSNASSSRSHGFFCIEVKKRHRSSLPGPWSSSTLTIVDLAGSERARTAKTAGATLAEAGKINESLMYLGQCMQMQSDNATATTPNLVPYRQCKLTELLFSNSFAHHTQGGSQATTKAPQKAIMIVTADPLGDFNATSQILRYSALAREVTVPRIPSVTSTIISGGVAGVKGSYSPGSGRTTPSALTEELEAALAEIARLRGELEITQFKLEEETHRRLATEVSWKVAESRIEEVEAEVREEVWGEMEEQMALEQRRWRAARDEEEEAREEHLDKKVEILARGIEVWEEGEGDKENVGGGVGDDERVLELADENVKLRERLAMAEREKEGMRSPSKKMRVLKTRKWEGSGMGLEN</sequence>
<keyword evidence="1 6" id="KW-0493">Microtubule</keyword>
<dbReference type="GO" id="GO:0003777">
    <property type="term" value="F:microtubule motor activity"/>
    <property type="evidence" value="ECO:0007669"/>
    <property type="project" value="InterPro"/>
</dbReference>
<feature type="region of interest" description="Disordered" evidence="7">
    <location>
        <begin position="180"/>
        <end position="201"/>
    </location>
</feature>
<dbReference type="InterPro" id="IPR027417">
    <property type="entry name" value="P-loop_NTPase"/>
</dbReference>
<dbReference type="GO" id="GO:0007018">
    <property type="term" value="P:microtubule-based movement"/>
    <property type="evidence" value="ECO:0007669"/>
    <property type="project" value="InterPro"/>
</dbReference>
<feature type="domain" description="Kinesin motor" evidence="8">
    <location>
        <begin position="10"/>
        <end position="545"/>
    </location>
</feature>
<feature type="region of interest" description="Disordered" evidence="7">
    <location>
        <begin position="720"/>
        <end position="750"/>
    </location>
</feature>
<dbReference type="InterPro" id="IPR001752">
    <property type="entry name" value="Kinesin_motor_dom"/>
</dbReference>
<evidence type="ECO:0000259" key="8">
    <source>
        <dbReference type="PROSITE" id="PS50067"/>
    </source>
</evidence>
<feature type="binding site" evidence="5">
    <location>
        <begin position="105"/>
        <end position="112"/>
    </location>
    <ligand>
        <name>ATP</name>
        <dbReference type="ChEBI" id="CHEBI:30616"/>
    </ligand>
</feature>
<evidence type="ECO:0000256" key="2">
    <source>
        <dbReference type="ARBA" id="ARBA00022741"/>
    </source>
</evidence>
<evidence type="ECO:0000313" key="10">
    <source>
        <dbReference type="Proteomes" id="UP001271007"/>
    </source>
</evidence>
<dbReference type="SUPFAM" id="SSF52540">
    <property type="entry name" value="P-loop containing nucleoside triphosphate hydrolases"/>
    <property type="match status" value="1"/>
</dbReference>
<feature type="compositionally biased region" description="Basic residues" evidence="7">
    <location>
        <begin position="729"/>
        <end position="738"/>
    </location>
</feature>
<dbReference type="InterPro" id="IPR027640">
    <property type="entry name" value="Kinesin-like_fam"/>
</dbReference>
<evidence type="ECO:0000256" key="7">
    <source>
        <dbReference type="SAM" id="MobiDB-lite"/>
    </source>
</evidence>
<evidence type="ECO:0000313" key="9">
    <source>
        <dbReference type="EMBL" id="KAK3050843.1"/>
    </source>
</evidence>
<dbReference type="InterPro" id="IPR019821">
    <property type="entry name" value="Kinesin_motor_CS"/>
</dbReference>
<organism evidence="9 10">
    <name type="scientific">Extremus antarcticus</name>
    <dbReference type="NCBI Taxonomy" id="702011"/>
    <lineage>
        <taxon>Eukaryota</taxon>
        <taxon>Fungi</taxon>
        <taxon>Dikarya</taxon>
        <taxon>Ascomycota</taxon>
        <taxon>Pezizomycotina</taxon>
        <taxon>Dothideomycetes</taxon>
        <taxon>Dothideomycetidae</taxon>
        <taxon>Mycosphaerellales</taxon>
        <taxon>Extremaceae</taxon>
        <taxon>Extremus</taxon>
    </lineage>
</organism>
<dbReference type="Gene3D" id="3.40.850.10">
    <property type="entry name" value="Kinesin motor domain"/>
    <property type="match status" value="2"/>
</dbReference>
<dbReference type="EMBL" id="JAWDJX010000029">
    <property type="protein sequence ID" value="KAK3050843.1"/>
    <property type="molecule type" value="Genomic_DNA"/>
</dbReference>
<evidence type="ECO:0000256" key="5">
    <source>
        <dbReference type="PROSITE-ProRule" id="PRU00283"/>
    </source>
</evidence>
<dbReference type="InterPro" id="IPR036961">
    <property type="entry name" value="Kinesin_motor_dom_sf"/>
</dbReference>
<dbReference type="PRINTS" id="PR00380">
    <property type="entry name" value="KINESINHEAVY"/>
</dbReference>
<keyword evidence="2 5" id="KW-0547">Nucleotide-binding</keyword>
<dbReference type="PROSITE" id="PS00411">
    <property type="entry name" value="KINESIN_MOTOR_1"/>
    <property type="match status" value="1"/>
</dbReference>
<dbReference type="FunFam" id="3.40.850.10:FF:000091">
    <property type="entry name" value="Kinesin family protein"/>
    <property type="match status" value="1"/>
</dbReference>
<dbReference type="PANTHER" id="PTHR24115">
    <property type="entry name" value="KINESIN-RELATED"/>
    <property type="match status" value="1"/>
</dbReference>
<evidence type="ECO:0000256" key="3">
    <source>
        <dbReference type="ARBA" id="ARBA00022840"/>
    </source>
</evidence>
<dbReference type="Pfam" id="PF00225">
    <property type="entry name" value="Kinesin"/>
    <property type="match status" value="2"/>
</dbReference>
<dbReference type="GO" id="GO:0005524">
    <property type="term" value="F:ATP binding"/>
    <property type="evidence" value="ECO:0007669"/>
    <property type="project" value="UniProtKB-UniRule"/>
</dbReference>
<feature type="compositionally biased region" description="Low complexity" evidence="7">
    <location>
        <begin position="182"/>
        <end position="200"/>
    </location>
</feature>
<dbReference type="GO" id="GO:0005634">
    <property type="term" value="C:nucleus"/>
    <property type="evidence" value="ECO:0007669"/>
    <property type="project" value="TreeGrafter"/>
</dbReference>